<evidence type="ECO:0000313" key="3">
    <source>
        <dbReference type="Proteomes" id="UP000192257"/>
    </source>
</evidence>
<organism evidence="2 3">
    <name type="scientific">Trypanosoma theileri</name>
    <dbReference type="NCBI Taxonomy" id="67003"/>
    <lineage>
        <taxon>Eukaryota</taxon>
        <taxon>Discoba</taxon>
        <taxon>Euglenozoa</taxon>
        <taxon>Kinetoplastea</taxon>
        <taxon>Metakinetoplastina</taxon>
        <taxon>Trypanosomatida</taxon>
        <taxon>Trypanosomatidae</taxon>
        <taxon>Trypanosoma</taxon>
    </lineage>
</organism>
<dbReference type="RefSeq" id="XP_028886277.1">
    <property type="nucleotide sequence ID" value="XM_029022619.1"/>
</dbReference>
<feature type="chain" id="PRO_5012191080" evidence="1">
    <location>
        <begin position="37"/>
        <end position="116"/>
    </location>
</feature>
<sequence>MHTPCARAVVGRYSSHPPVLTLLLLVLLCCTAGCLATIPHHSMYGETSQKNRPTGVVREIPRRGQGAVQAYTTSAATTEKPWQCRPTQRGAKVQYFVLPEEAKSQRRLSSGRPVGP</sequence>
<name>A0A1X0P5V4_9TRYP</name>
<keyword evidence="1" id="KW-0732">Signal</keyword>
<accession>A0A1X0P5V4</accession>
<dbReference type="VEuPathDB" id="TriTrypDB:TM35_000044250"/>
<proteinExistence type="predicted"/>
<feature type="signal peptide" evidence="1">
    <location>
        <begin position="1"/>
        <end position="36"/>
    </location>
</feature>
<reference evidence="2 3" key="1">
    <citation type="submission" date="2017-03" db="EMBL/GenBank/DDBJ databases">
        <title>An alternative strategy for trypanosome survival in the mammalian bloodstream revealed through genome and transcriptome analysis of the ubiquitous bovine parasite Trypanosoma (Megatrypanum) theileri.</title>
        <authorList>
            <person name="Kelly S."/>
            <person name="Ivens A."/>
            <person name="Mott A."/>
            <person name="O'Neill E."/>
            <person name="Emms D."/>
            <person name="Macleod O."/>
            <person name="Voorheis P."/>
            <person name="Matthews J."/>
            <person name="Matthews K."/>
            <person name="Carrington M."/>
        </authorList>
    </citation>
    <scope>NUCLEOTIDE SEQUENCE [LARGE SCALE GENOMIC DNA]</scope>
    <source>
        <strain evidence="2">Edinburgh</strain>
    </source>
</reference>
<dbReference type="GeneID" id="39982399"/>
<protein>
    <submittedName>
        <fullName evidence="2">Uncharacterized protein</fullName>
    </submittedName>
</protein>
<dbReference type="AlphaFoldDB" id="A0A1X0P5V4"/>
<comment type="caution">
    <text evidence="2">The sequence shown here is derived from an EMBL/GenBank/DDBJ whole genome shotgun (WGS) entry which is preliminary data.</text>
</comment>
<dbReference type="Proteomes" id="UP000192257">
    <property type="component" value="Unassembled WGS sequence"/>
</dbReference>
<evidence type="ECO:0000256" key="1">
    <source>
        <dbReference type="SAM" id="SignalP"/>
    </source>
</evidence>
<dbReference type="EMBL" id="NBCO01000004">
    <property type="protein sequence ID" value="ORC92211.1"/>
    <property type="molecule type" value="Genomic_DNA"/>
</dbReference>
<gene>
    <name evidence="2" type="ORF">TM35_000044250</name>
</gene>
<keyword evidence="3" id="KW-1185">Reference proteome</keyword>
<evidence type="ECO:0000313" key="2">
    <source>
        <dbReference type="EMBL" id="ORC92211.1"/>
    </source>
</evidence>